<keyword evidence="5" id="KW-0472">Membrane</keyword>
<organism evidence="7 8">
    <name type="scientific">Candidatus Enterococcus ferrettii</name>
    <dbReference type="NCBI Taxonomy" id="2815324"/>
    <lineage>
        <taxon>Bacteria</taxon>
        <taxon>Bacillati</taxon>
        <taxon>Bacillota</taxon>
        <taxon>Bacilli</taxon>
        <taxon>Lactobacillales</taxon>
        <taxon>Enterococcaceae</taxon>
        <taxon>Enterococcus</taxon>
    </lineage>
</organism>
<dbReference type="InterPro" id="IPR019931">
    <property type="entry name" value="LPXTG_anchor"/>
</dbReference>
<evidence type="ECO:0000256" key="3">
    <source>
        <dbReference type="ARBA" id="ARBA00022729"/>
    </source>
</evidence>
<evidence type="ECO:0000256" key="5">
    <source>
        <dbReference type="SAM" id="Phobius"/>
    </source>
</evidence>
<protein>
    <recommendedName>
        <fullName evidence="6">Gram-positive cocci surface proteins LPxTG domain-containing protein</fullName>
    </recommendedName>
</protein>
<dbReference type="RefSeq" id="WP_207701856.1">
    <property type="nucleotide sequence ID" value="NZ_JAFREL020000004.1"/>
</dbReference>
<dbReference type="NCBIfam" id="TIGR01167">
    <property type="entry name" value="LPXTG_anchor"/>
    <property type="match status" value="1"/>
</dbReference>
<keyword evidence="5" id="KW-0812">Transmembrane</keyword>
<evidence type="ECO:0000256" key="2">
    <source>
        <dbReference type="ARBA" id="ARBA00022525"/>
    </source>
</evidence>
<evidence type="ECO:0000313" key="8">
    <source>
        <dbReference type="Proteomes" id="UP000664357"/>
    </source>
</evidence>
<keyword evidence="2" id="KW-0964">Secreted</keyword>
<evidence type="ECO:0000259" key="6">
    <source>
        <dbReference type="Pfam" id="PF00746"/>
    </source>
</evidence>
<keyword evidence="5" id="KW-1133">Transmembrane helix</keyword>
<evidence type="ECO:0000256" key="4">
    <source>
        <dbReference type="ARBA" id="ARBA00023088"/>
    </source>
</evidence>
<feature type="transmembrane region" description="Helical" evidence="5">
    <location>
        <begin position="225"/>
        <end position="244"/>
    </location>
</feature>
<keyword evidence="3" id="KW-0732">Signal</keyword>
<dbReference type="EMBL" id="JAFREL020000004">
    <property type="protein sequence ID" value="MEO1772245.1"/>
    <property type="molecule type" value="Genomic_DNA"/>
</dbReference>
<name>A0ABV0EUB4_9ENTE</name>
<dbReference type="Pfam" id="PF00746">
    <property type="entry name" value="Gram_pos_anchor"/>
    <property type="match status" value="1"/>
</dbReference>
<dbReference type="Proteomes" id="UP000664357">
    <property type="component" value="Unassembled WGS sequence"/>
</dbReference>
<evidence type="ECO:0000313" key="7">
    <source>
        <dbReference type="EMBL" id="MEO1772245.1"/>
    </source>
</evidence>
<comment type="caution">
    <text evidence="7">The sequence shown here is derived from an EMBL/GenBank/DDBJ whole genome shotgun (WGS) entry which is preliminary data.</text>
</comment>
<sequence>MKDKRSGVRRLAVISFIFYSVLIFKGQSVLAALEDHVFIEDQYGDRWKPGEMTSTNIFSIIIEPTVDSPSEDSEKLIAPGTSGSYSFTVHNNYHRPINYKLIGRNENKPEIPLEFKLRIMDGPWIKGEEETWSLWSDTFPLNYQRTLLSGSDETIQVMWQWPFERDRDAGDTLFGQRALSEKLAYQLTLNVVAEENTKNQATEDRRASLSTNKSRLQLPKTGESLSQGGVLFGIFILVFVFFLWRVHQGNKKCE</sequence>
<proteinExistence type="predicted"/>
<keyword evidence="4" id="KW-0572">Peptidoglycan-anchor</keyword>
<evidence type="ECO:0000256" key="1">
    <source>
        <dbReference type="ARBA" id="ARBA00022512"/>
    </source>
</evidence>
<keyword evidence="8" id="KW-1185">Reference proteome</keyword>
<feature type="domain" description="Gram-positive cocci surface proteins LPxTG" evidence="6">
    <location>
        <begin position="217"/>
        <end position="243"/>
    </location>
</feature>
<gene>
    <name evidence="7" type="ORF">JZO67_004227</name>
</gene>
<accession>A0ABV0EUB4</accession>
<reference evidence="7 8" key="1">
    <citation type="submission" date="2024-02" db="EMBL/GenBank/DDBJ databases">
        <title>The Genome Sequence of Enterococcus sp. DIV0159.</title>
        <authorList>
            <person name="Earl A."/>
            <person name="Manson A."/>
            <person name="Gilmore M."/>
            <person name="Sanders J."/>
            <person name="Shea T."/>
            <person name="Howe W."/>
            <person name="Livny J."/>
            <person name="Cuomo C."/>
            <person name="Neafsey D."/>
            <person name="Birren B."/>
        </authorList>
    </citation>
    <scope>NUCLEOTIDE SEQUENCE [LARGE SCALE GENOMIC DNA]</scope>
    <source>
        <strain evidence="7 8">665A</strain>
    </source>
</reference>
<keyword evidence="1" id="KW-0134">Cell wall</keyword>